<dbReference type="PANTHER" id="PTHR10434:SF64">
    <property type="entry name" value="1-ACYL-SN-GLYCEROL-3-PHOSPHATE ACYLTRANSFERASE-RELATED"/>
    <property type="match status" value="1"/>
</dbReference>
<evidence type="ECO:0000256" key="1">
    <source>
        <dbReference type="ARBA" id="ARBA00005189"/>
    </source>
</evidence>
<keyword evidence="9" id="KW-1185">Reference proteome</keyword>
<proteinExistence type="predicted"/>
<evidence type="ECO:0000313" key="9">
    <source>
        <dbReference type="Proteomes" id="UP001165085"/>
    </source>
</evidence>
<keyword evidence="6" id="KW-1133">Transmembrane helix</keyword>
<evidence type="ECO:0000256" key="2">
    <source>
        <dbReference type="ARBA" id="ARBA00022516"/>
    </source>
</evidence>
<dbReference type="SUPFAM" id="SSF69593">
    <property type="entry name" value="Glycerol-3-phosphate (1)-acyltransferase"/>
    <property type="match status" value="1"/>
</dbReference>
<dbReference type="EMBL" id="BRXY01000245">
    <property type="protein sequence ID" value="GMH80436.1"/>
    <property type="molecule type" value="Genomic_DNA"/>
</dbReference>
<feature type="transmembrane region" description="Helical" evidence="6">
    <location>
        <begin position="52"/>
        <end position="74"/>
    </location>
</feature>
<reference evidence="9" key="1">
    <citation type="journal article" date="2023" name="Commun. Biol.">
        <title>Genome analysis of Parmales, the sister group of diatoms, reveals the evolutionary specialization of diatoms from phago-mixotrophs to photoautotrophs.</title>
        <authorList>
            <person name="Ban H."/>
            <person name="Sato S."/>
            <person name="Yoshikawa S."/>
            <person name="Yamada K."/>
            <person name="Nakamura Y."/>
            <person name="Ichinomiya M."/>
            <person name="Sato N."/>
            <person name="Blanc-Mathieu R."/>
            <person name="Endo H."/>
            <person name="Kuwata A."/>
            <person name="Ogata H."/>
        </authorList>
    </citation>
    <scope>NUCLEOTIDE SEQUENCE [LARGE SCALE GENOMIC DNA]</scope>
    <source>
        <strain evidence="9">NIES 3701</strain>
    </source>
</reference>
<dbReference type="Pfam" id="PF01553">
    <property type="entry name" value="Acyltransferase"/>
    <property type="match status" value="1"/>
</dbReference>
<evidence type="ECO:0000313" key="8">
    <source>
        <dbReference type="EMBL" id="GMH80436.1"/>
    </source>
</evidence>
<gene>
    <name evidence="8" type="ORF">TrST_g12310</name>
</gene>
<keyword evidence="6" id="KW-0812">Transmembrane</keyword>
<keyword evidence="3" id="KW-0808">Transferase</keyword>
<dbReference type="PANTHER" id="PTHR10434">
    <property type="entry name" value="1-ACYL-SN-GLYCEROL-3-PHOSPHATE ACYLTRANSFERASE"/>
    <property type="match status" value="1"/>
</dbReference>
<dbReference type="OrthoDB" id="417078at2759"/>
<keyword evidence="6" id="KW-0472">Membrane</keyword>
<name>A0A9W7AWT9_9STRA</name>
<sequence>MDLVTMVMAHAPKVFGYLLAFSFIAFPFGAMLQERKAFRDVGLGFLGSLKAFLFIQVWMLHSAIAVMLQLPWYLMGYDIRKQTNTFYEANIGIQNSKVFMGPIKVIGEKNLPKDDKPYIYIANHQSMIDICVLYYLRKPFVWISKKAVGYIPGVGQIMFLSGHILLERKGKASIKQMYADAKSRLKDGFNIFIFPQGTRERTKILPFKHGAFSMAMSEEVDIVPVSIELSDDAWKRFFGYGFIWGFEEAKSKPAAILTVHPVMKTKDFNGDKEKMMKAGQEIIYSCLGDKKRM</sequence>
<evidence type="ECO:0000256" key="6">
    <source>
        <dbReference type="SAM" id="Phobius"/>
    </source>
</evidence>
<keyword evidence="2" id="KW-0444">Lipid biosynthesis</keyword>
<dbReference type="CDD" id="cd07989">
    <property type="entry name" value="LPLAT_AGPAT-like"/>
    <property type="match status" value="1"/>
</dbReference>
<protein>
    <recommendedName>
        <fullName evidence="7">Phospholipid/glycerol acyltransferase domain-containing protein</fullName>
    </recommendedName>
</protein>
<keyword evidence="5" id="KW-0012">Acyltransferase</keyword>
<dbReference type="Proteomes" id="UP001165085">
    <property type="component" value="Unassembled WGS sequence"/>
</dbReference>
<feature type="transmembrane region" description="Helical" evidence="6">
    <location>
        <begin position="14"/>
        <end position="32"/>
    </location>
</feature>
<evidence type="ECO:0000256" key="5">
    <source>
        <dbReference type="ARBA" id="ARBA00023315"/>
    </source>
</evidence>
<comment type="caution">
    <text evidence="8">The sequence shown here is derived from an EMBL/GenBank/DDBJ whole genome shotgun (WGS) entry which is preliminary data.</text>
</comment>
<accession>A0A9W7AWT9</accession>
<dbReference type="InterPro" id="IPR002123">
    <property type="entry name" value="Plipid/glycerol_acylTrfase"/>
</dbReference>
<evidence type="ECO:0000256" key="4">
    <source>
        <dbReference type="ARBA" id="ARBA00023098"/>
    </source>
</evidence>
<feature type="domain" description="Phospholipid/glycerol acyltransferase" evidence="7">
    <location>
        <begin position="118"/>
        <end position="230"/>
    </location>
</feature>
<dbReference type="GO" id="GO:0006654">
    <property type="term" value="P:phosphatidic acid biosynthetic process"/>
    <property type="evidence" value="ECO:0007669"/>
    <property type="project" value="TreeGrafter"/>
</dbReference>
<dbReference type="AlphaFoldDB" id="A0A9W7AWT9"/>
<organism evidence="8 9">
    <name type="scientific">Triparma strigata</name>
    <dbReference type="NCBI Taxonomy" id="1606541"/>
    <lineage>
        <taxon>Eukaryota</taxon>
        <taxon>Sar</taxon>
        <taxon>Stramenopiles</taxon>
        <taxon>Ochrophyta</taxon>
        <taxon>Bolidophyceae</taxon>
        <taxon>Parmales</taxon>
        <taxon>Triparmaceae</taxon>
        <taxon>Triparma</taxon>
    </lineage>
</organism>
<evidence type="ECO:0000256" key="3">
    <source>
        <dbReference type="ARBA" id="ARBA00022679"/>
    </source>
</evidence>
<evidence type="ECO:0000259" key="7">
    <source>
        <dbReference type="SMART" id="SM00563"/>
    </source>
</evidence>
<dbReference type="GO" id="GO:0003841">
    <property type="term" value="F:1-acylglycerol-3-phosphate O-acyltransferase activity"/>
    <property type="evidence" value="ECO:0007669"/>
    <property type="project" value="TreeGrafter"/>
</dbReference>
<keyword evidence="4" id="KW-0443">Lipid metabolism</keyword>
<dbReference type="SMART" id="SM00563">
    <property type="entry name" value="PlsC"/>
    <property type="match status" value="1"/>
</dbReference>
<comment type="pathway">
    <text evidence="1">Lipid metabolism.</text>
</comment>